<organism evidence="1">
    <name type="scientific">viral metagenome</name>
    <dbReference type="NCBI Taxonomy" id="1070528"/>
    <lineage>
        <taxon>unclassified sequences</taxon>
        <taxon>metagenomes</taxon>
        <taxon>organismal metagenomes</taxon>
    </lineage>
</organism>
<sequence length="115" mass="12781">MGEQDRCEHGSLRGQCETCAAWGSAIYNQRRADQAERELAEEHRLLCNLLATVHRDGGHRVGAVGIARATEEAITLSVARIQAESERDEAREVAEDLWRGVWRSVETQKTTGGHV</sequence>
<dbReference type="EMBL" id="MT142452">
    <property type="protein sequence ID" value="QJA81229.1"/>
    <property type="molecule type" value="Genomic_DNA"/>
</dbReference>
<name>A0A6M3KGV9_9ZZZZ</name>
<evidence type="ECO:0000313" key="1">
    <source>
        <dbReference type="EMBL" id="QJA81229.1"/>
    </source>
</evidence>
<protein>
    <submittedName>
        <fullName evidence="1">Uncharacterized protein</fullName>
    </submittedName>
</protein>
<gene>
    <name evidence="1" type="ORF">MM415A00564_0002</name>
</gene>
<dbReference type="AlphaFoldDB" id="A0A6M3KGV9"/>
<reference evidence="1" key="1">
    <citation type="submission" date="2020-03" db="EMBL/GenBank/DDBJ databases">
        <title>The deep terrestrial virosphere.</title>
        <authorList>
            <person name="Holmfeldt K."/>
            <person name="Nilsson E."/>
            <person name="Simone D."/>
            <person name="Lopez-Fernandez M."/>
            <person name="Wu X."/>
            <person name="de Brujin I."/>
            <person name="Lundin D."/>
            <person name="Andersson A."/>
            <person name="Bertilsson S."/>
            <person name="Dopson M."/>
        </authorList>
    </citation>
    <scope>NUCLEOTIDE SEQUENCE</scope>
    <source>
        <strain evidence="1">MM415A00564</strain>
    </source>
</reference>
<accession>A0A6M3KGV9</accession>
<proteinExistence type="predicted"/>